<reference evidence="3" key="1">
    <citation type="submission" date="2023-06" db="EMBL/GenBank/DDBJ databases">
        <authorList>
            <person name="Kurt Z."/>
        </authorList>
    </citation>
    <scope>NUCLEOTIDE SEQUENCE</scope>
</reference>
<feature type="coiled-coil region" evidence="1">
    <location>
        <begin position="138"/>
        <end position="251"/>
    </location>
</feature>
<sequence>MDFTMTALDMTLPPDATQQNIILKKMVYTIRNRVQVIQSELTEALAAKEKYALKSAVQTADIDALQNQLTVHEQNYAQITNSLLNLRSTFQSALSENKSLKEQLASTQSQLQMQISSTNSLTHKLNTQPPPPDLNPLINKYEQSLKQQQSEATRIANEANTKINDAHFQLQLQISTTENYKKQVQKLRTENELMQKQFETLYQCSDSQQLIILLKEKKQIQEQVKQLETEIEDLKQEINNVKIIAQRQIKQALEDQQLDLDMKHQAHINSFTTQQLQQLQKITDEFTEQIYQRDQKIIELENTLKGLIQNNKTLAQEKLEIKTKQNEIEKQCTAAIAKAKKRYEMLQLEIETAQLNIKAAEAEKQIALDEKSEAKKQLYVVKEELADSKAAVRGLQSQIELQIKQKEEMKYVLLEKDKQLSHLAQVRFDLQTSLQEKQELGVQLNTQKLEQIKLHDALRMQQSETQHYKSIVDVKQELIDQQNVKIEELGAEMEHKVQEYIAQLIQQQQIIEEQTSQLEKSLSQSQPQIQLQSQPTQNEPEQLTQQNQEPNQNPETQTELQPQDLKTDTEQNQIEFQEPKELKTEDPQFTSIVHAAPEDDLDMDVSQMPEPENELAQIIANRHENEEISEAQQVVRTNSINTGIMNTNELQQSLPKEELKLYDNEASQSQVTDAKPVQEEKMKESPLKAEKQENPQKRKVKKLIPDKLIPKQEEPNEENMNTEKSDSKQEGLSKKEQAKRDKELKQQEKELKMQQEKDEKLKKELEKKNKKESISKQEKTDESQQDQPKLINSKIMNDAESSKQDSTSLDKKEIAKQEKMLKEKLKKEKEEATKQEKELKQKKDKEQKEQKELEKKAKQQEKEKIKKREVLDLDKNKLFELSEVSKQEKIRRSTDRKSESKDKQQNNEKPVVQNQQLKQYADLDLDLE</sequence>
<keyword evidence="5" id="KW-1185">Reference proteome</keyword>
<feature type="compositionally biased region" description="Basic and acidic residues" evidence="2">
    <location>
        <begin position="800"/>
        <end position="869"/>
    </location>
</feature>
<evidence type="ECO:0000313" key="4">
    <source>
        <dbReference type="EMBL" id="CAL5996158.1"/>
    </source>
</evidence>
<dbReference type="EMBL" id="CATOUU010001090">
    <property type="protein sequence ID" value="CAI9971422.1"/>
    <property type="molecule type" value="Genomic_DNA"/>
</dbReference>
<feature type="compositionally biased region" description="Basic and acidic residues" evidence="2">
    <location>
        <begin position="703"/>
        <end position="714"/>
    </location>
</feature>
<evidence type="ECO:0000313" key="5">
    <source>
        <dbReference type="Proteomes" id="UP001642409"/>
    </source>
</evidence>
<evidence type="ECO:0000256" key="2">
    <source>
        <dbReference type="SAM" id="MobiDB-lite"/>
    </source>
</evidence>
<proteinExistence type="predicted"/>
<feature type="compositionally biased region" description="Basic and acidic residues" evidence="2">
    <location>
        <begin position="676"/>
        <end position="696"/>
    </location>
</feature>
<name>A0AA86R8D7_9EUKA</name>
<comment type="caution">
    <text evidence="3">The sequence shown here is derived from an EMBL/GenBank/DDBJ whole genome shotgun (WGS) entry which is preliminary data.</text>
</comment>
<feature type="coiled-coil region" evidence="1">
    <location>
        <begin position="297"/>
        <end position="377"/>
    </location>
</feature>
<organism evidence="3">
    <name type="scientific">Hexamita inflata</name>
    <dbReference type="NCBI Taxonomy" id="28002"/>
    <lineage>
        <taxon>Eukaryota</taxon>
        <taxon>Metamonada</taxon>
        <taxon>Diplomonadida</taxon>
        <taxon>Hexamitidae</taxon>
        <taxon>Hexamitinae</taxon>
        <taxon>Hexamita</taxon>
    </lineage>
</organism>
<feature type="region of interest" description="Disordered" evidence="2">
    <location>
        <begin position="882"/>
        <end position="928"/>
    </location>
</feature>
<evidence type="ECO:0000256" key="1">
    <source>
        <dbReference type="SAM" id="Coils"/>
    </source>
</evidence>
<feature type="region of interest" description="Disordered" evidence="2">
    <location>
        <begin position="655"/>
        <end position="869"/>
    </location>
</feature>
<feature type="region of interest" description="Disordered" evidence="2">
    <location>
        <begin position="518"/>
        <end position="568"/>
    </location>
</feature>
<feature type="coiled-coil region" evidence="1">
    <location>
        <begin position="62"/>
        <end position="110"/>
    </location>
</feature>
<reference evidence="4 5" key="2">
    <citation type="submission" date="2024-07" db="EMBL/GenBank/DDBJ databases">
        <authorList>
            <person name="Akdeniz Z."/>
        </authorList>
    </citation>
    <scope>NUCLEOTIDE SEQUENCE [LARGE SCALE GENOMIC DNA]</scope>
</reference>
<gene>
    <name evidence="4" type="ORF">HINF_LOCUS14610</name>
    <name evidence="3" type="ORF">HINF_LOCUS59067</name>
</gene>
<feature type="compositionally biased region" description="Low complexity" evidence="2">
    <location>
        <begin position="518"/>
        <end position="558"/>
    </location>
</feature>
<keyword evidence="1" id="KW-0175">Coiled coil</keyword>
<dbReference type="Proteomes" id="UP001642409">
    <property type="component" value="Unassembled WGS sequence"/>
</dbReference>
<feature type="compositionally biased region" description="Basic and acidic residues" evidence="2">
    <location>
        <begin position="882"/>
        <end position="906"/>
    </location>
</feature>
<protein>
    <submittedName>
        <fullName evidence="3">Histone-lysine N-methyltransferase 2A-like isoform X1</fullName>
    </submittedName>
    <submittedName>
        <fullName evidence="4">Histone-lysine_N-methyltransferase 2A-like isoform X1</fullName>
    </submittedName>
</protein>
<feature type="compositionally biased region" description="Basic and acidic residues" evidence="2">
    <location>
        <begin position="721"/>
        <end position="782"/>
    </location>
</feature>
<evidence type="ECO:0000313" key="3">
    <source>
        <dbReference type="EMBL" id="CAI9971422.1"/>
    </source>
</evidence>
<dbReference type="AlphaFoldDB" id="A0AA86R8D7"/>
<dbReference type="EMBL" id="CAXDID020000034">
    <property type="protein sequence ID" value="CAL5996158.1"/>
    <property type="molecule type" value="Genomic_DNA"/>
</dbReference>
<accession>A0AA86R8D7</accession>